<dbReference type="EMBL" id="CP046237">
    <property type="protein sequence ID" value="WFD49068.1"/>
    <property type="molecule type" value="Genomic_DNA"/>
</dbReference>
<comment type="cofactor">
    <cofactor evidence="6">
        <name>Zn(2+)</name>
        <dbReference type="ChEBI" id="CHEBI:29105"/>
    </cofactor>
    <text evidence="6">Binds 1 zinc ion per subunit.</text>
</comment>
<keyword evidence="2" id="KW-0479">Metal-binding</keyword>
<accession>A0ABY8EYK2</accession>
<evidence type="ECO:0000256" key="1">
    <source>
        <dbReference type="ARBA" id="ARBA00022670"/>
    </source>
</evidence>
<keyword evidence="1 6" id="KW-0645">Protease</keyword>
<organism evidence="9 10">
    <name type="scientific">Malassezia furfur</name>
    <name type="common">Pityriasis versicolor infection agent</name>
    <name type="synonym">Pityrosporum furfur</name>
    <dbReference type="NCBI Taxonomy" id="55194"/>
    <lineage>
        <taxon>Eukaryota</taxon>
        <taxon>Fungi</taxon>
        <taxon>Dikarya</taxon>
        <taxon>Basidiomycota</taxon>
        <taxon>Ustilaginomycotina</taxon>
        <taxon>Malasseziomycetes</taxon>
        <taxon>Malasseziales</taxon>
        <taxon>Malasseziaceae</taxon>
        <taxon>Malassezia</taxon>
    </lineage>
</organism>
<dbReference type="PANTHER" id="PTHR22726:SF1">
    <property type="entry name" value="METALLOENDOPEPTIDASE OMA1, MITOCHONDRIAL"/>
    <property type="match status" value="1"/>
</dbReference>
<dbReference type="Gene3D" id="3.30.2010.10">
    <property type="entry name" value="Metalloproteases ('zincins'), catalytic domain"/>
    <property type="match status" value="1"/>
</dbReference>
<keyword evidence="4 6" id="KW-0862">Zinc</keyword>
<evidence type="ECO:0000313" key="9">
    <source>
        <dbReference type="EMBL" id="WFD49068.1"/>
    </source>
</evidence>
<dbReference type="CDD" id="cd07331">
    <property type="entry name" value="M48C_Oma1_like"/>
    <property type="match status" value="1"/>
</dbReference>
<evidence type="ECO:0000256" key="7">
    <source>
        <dbReference type="SAM" id="MobiDB-lite"/>
    </source>
</evidence>
<sequence>MLLRQAAWRAARGGRARGAHPAPAPRSIALTRTLPRLARDDDRRRRAEQEQLLIDLLRQGARDQQRARTTRAPPPPYDAYRGGTPLYAYEAPTQRPAAPTQLTQRQRQLTVVLVLAGAGGVYYVCHLQQVPETGRWRFLDVSVTDEDQLGRQSYEQTMQTYGDRVLSSWSPDAVRVRSVAQRIIDVCGDLDRERAPGAPPTQWNVHVIASPEKNAFALPGGSIFVFTGILPVCQNDDGLATVLSHEIAHVLARHPAEKMSGLTVVYVLGLFMDMLGFDIGLSRMALNLLMSLPNSRTMESEADHIGLEIMAKACFDPSQAVSFWQRMGGGSAGRQGKLAESAQSILSTHPVDSTRVQQIQQWLPSAEQAYDGSGCRQRSAFADAAATLTGNSPFSMPRARTAQAA</sequence>
<name>A0ABY8EYK2_MALFU</name>
<keyword evidence="5 6" id="KW-0482">Metalloprotease</keyword>
<evidence type="ECO:0000259" key="8">
    <source>
        <dbReference type="Pfam" id="PF01435"/>
    </source>
</evidence>
<evidence type="ECO:0000256" key="3">
    <source>
        <dbReference type="ARBA" id="ARBA00022801"/>
    </source>
</evidence>
<reference evidence="9 10" key="1">
    <citation type="journal article" date="2020" name="Elife">
        <title>Loss of centromere function drives karyotype evolution in closely related Malassezia species.</title>
        <authorList>
            <person name="Sankaranarayanan S.R."/>
            <person name="Ianiri G."/>
            <person name="Coelho M.A."/>
            <person name="Reza M.H."/>
            <person name="Thimmappa B.C."/>
            <person name="Ganguly P."/>
            <person name="Vadnala R.N."/>
            <person name="Sun S."/>
            <person name="Siddharthan R."/>
            <person name="Tellgren-Roth C."/>
            <person name="Dawson T.L."/>
            <person name="Heitman J."/>
            <person name="Sanyal K."/>
        </authorList>
    </citation>
    <scope>NUCLEOTIDE SEQUENCE [LARGE SCALE GENOMIC DNA]</scope>
    <source>
        <strain evidence="9">CBS14141</strain>
    </source>
</reference>
<evidence type="ECO:0000256" key="6">
    <source>
        <dbReference type="RuleBase" id="RU003983"/>
    </source>
</evidence>
<dbReference type="PANTHER" id="PTHR22726">
    <property type="entry name" value="METALLOENDOPEPTIDASE OMA1"/>
    <property type="match status" value="1"/>
</dbReference>
<evidence type="ECO:0000256" key="2">
    <source>
        <dbReference type="ARBA" id="ARBA00022723"/>
    </source>
</evidence>
<feature type="region of interest" description="Disordered" evidence="7">
    <location>
        <begin position="8"/>
        <end position="27"/>
    </location>
</feature>
<evidence type="ECO:0000313" key="10">
    <source>
        <dbReference type="Proteomes" id="UP000818624"/>
    </source>
</evidence>
<dbReference type="Pfam" id="PF01435">
    <property type="entry name" value="Peptidase_M48"/>
    <property type="match status" value="1"/>
</dbReference>
<feature type="region of interest" description="Disordered" evidence="7">
    <location>
        <begin position="58"/>
        <end position="79"/>
    </location>
</feature>
<keyword evidence="3 6" id="KW-0378">Hydrolase</keyword>
<feature type="domain" description="Peptidase M48" evidence="8">
    <location>
        <begin position="195"/>
        <end position="362"/>
    </location>
</feature>
<protein>
    <submittedName>
        <fullName evidence="9">Metalloendopeptidase</fullName>
    </submittedName>
</protein>
<dbReference type="Proteomes" id="UP000818624">
    <property type="component" value="Chromosome 4"/>
</dbReference>
<dbReference type="InterPro" id="IPR051156">
    <property type="entry name" value="Mito/Outer_Membr_Metalloprot"/>
</dbReference>
<keyword evidence="10" id="KW-1185">Reference proteome</keyword>
<comment type="similarity">
    <text evidence="6">Belongs to the peptidase M48 family.</text>
</comment>
<evidence type="ECO:0000256" key="4">
    <source>
        <dbReference type="ARBA" id="ARBA00022833"/>
    </source>
</evidence>
<gene>
    <name evidence="9" type="primary">OMA1</name>
    <name evidence="9" type="ORF">GLX27_003746</name>
</gene>
<dbReference type="InterPro" id="IPR001915">
    <property type="entry name" value="Peptidase_M48"/>
</dbReference>
<proteinExistence type="inferred from homology"/>
<evidence type="ECO:0000256" key="5">
    <source>
        <dbReference type="ARBA" id="ARBA00023049"/>
    </source>
</evidence>